<keyword evidence="6" id="KW-0175">Coiled coil</keyword>
<feature type="compositionally biased region" description="Acidic residues" evidence="12">
    <location>
        <begin position="54"/>
        <end position="67"/>
    </location>
</feature>
<evidence type="ECO:0000256" key="3">
    <source>
        <dbReference type="ARBA" id="ARBA00006663"/>
    </source>
</evidence>
<keyword evidence="7" id="KW-0969">Cilium</keyword>
<evidence type="ECO:0000256" key="10">
    <source>
        <dbReference type="ARBA" id="ARBA00037165"/>
    </source>
</evidence>
<evidence type="ECO:0000256" key="11">
    <source>
        <dbReference type="ARBA" id="ARBA00039949"/>
    </source>
</evidence>
<accession>A0AAD1RH94</accession>
<feature type="compositionally biased region" description="Acidic residues" evidence="12">
    <location>
        <begin position="661"/>
        <end position="683"/>
    </location>
</feature>
<dbReference type="InterPro" id="IPR019579">
    <property type="entry name" value="FAM161A/B"/>
</dbReference>
<organism evidence="13 14">
    <name type="scientific">Pelobates cultripes</name>
    <name type="common">Western spadefoot toad</name>
    <dbReference type="NCBI Taxonomy" id="61616"/>
    <lineage>
        <taxon>Eukaryota</taxon>
        <taxon>Metazoa</taxon>
        <taxon>Chordata</taxon>
        <taxon>Craniata</taxon>
        <taxon>Vertebrata</taxon>
        <taxon>Euteleostomi</taxon>
        <taxon>Amphibia</taxon>
        <taxon>Batrachia</taxon>
        <taxon>Anura</taxon>
        <taxon>Pelobatoidea</taxon>
        <taxon>Pelobatidae</taxon>
        <taxon>Pelobates</taxon>
    </lineage>
</organism>
<evidence type="ECO:0000256" key="8">
    <source>
        <dbReference type="ARBA" id="ARBA00023212"/>
    </source>
</evidence>
<evidence type="ECO:0000313" key="14">
    <source>
        <dbReference type="Proteomes" id="UP001295444"/>
    </source>
</evidence>
<evidence type="ECO:0000256" key="2">
    <source>
        <dbReference type="ARBA" id="ARBA00004120"/>
    </source>
</evidence>
<evidence type="ECO:0000256" key="4">
    <source>
        <dbReference type="ARBA" id="ARBA00022490"/>
    </source>
</evidence>
<evidence type="ECO:0000256" key="6">
    <source>
        <dbReference type="ARBA" id="ARBA00023054"/>
    </source>
</evidence>
<evidence type="ECO:0000256" key="9">
    <source>
        <dbReference type="ARBA" id="ARBA00023273"/>
    </source>
</evidence>
<comment type="function">
    <text evidence="10">Involved in ciliogenesis.</text>
</comment>
<feature type="region of interest" description="Disordered" evidence="12">
    <location>
        <begin position="656"/>
        <end position="713"/>
    </location>
</feature>
<evidence type="ECO:0000313" key="13">
    <source>
        <dbReference type="EMBL" id="CAH2253662.1"/>
    </source>
</evidence>
<proteinExistence type="inferred from homology"/>
<keyword evidence="8" id="KW-0206">Cytoskeleton</keyword>
<keyword evidence="14" id="KW-1185">Reference proteome</keyword>
<dbReference type="GO" id="GO:0005814">
    <property type="term" value="C:centriole"/>
    <property type="evidence" value="ECO:0007669"/>
    <property type="project" value="UniProtKB-SubCell"/>
</dbReference>
<gene>
    <name evidence="13" type="ORF">PECUL_23A015666</name>
</gene>
<feature type="compositionally biased region" description="Basic and acidic residues" evidence="12">
    <location>
        <begin position="532"/>
        <end position="545"/>
    </location>
</feature>
<comment type="similarity">
    <text evidence="3">Belongs to the FAM161 family.</text>
</comment>
<evidence type="ECO:0000256" key="5">
    <source>
        <dbReference type="ARBA" id="ARBA00022794"/>
    </source>
</evidence>
<dbReference type="Proteomes" id="UP001295444">
    <property type="component" value="Chromosome 02"/>
</dbReference>
<dbReference type="EMBL" id="OW240913">
    <property type="protein sequence ID" value="CAH2253662.1"/>
    <property type="molecule type" value="Genomic_DNA"/>
</dbReference>
<feature type="compositionally biased region" description="Basic and acidic residues" evidence="12">
    <location>
        <begin position="30"/>
        <end position="53"/>
    </location>
</feature>
<dbReference type="GO" id="GO:0032391">
    <property type="term" value="C:photoreceptor connecting cilium"/>
    <property type="evidence" value="ECO:0007669"/>
    <property type="project" value="TreeGrafter"/>
</dbReference>
<dbReference type="InterPro" id="IPR051655">
    <property type="entry name" value="FAM161"/>
</dbReference>
<sequence length="713" mass="83522">MAKTHRESMLTTACIQTPVHPHTRTPITLYEREERRRGYRDPETPDNRRGAEREQEDDDLDSDMEKDEDSKTWQNRDWYIDITKLQNSDQAYYTQLERLKTAHLQSMEQLERMYEQKLNLKGVQSTEPDQEVARKEWRPLWEEGCLQPTLCEECFLKHDFNCSVSSQLLDSSADELTDGETCSGSEESVPARSKIAQMWNGFTIEDYIQNMLCPDHRKSQRQTKKKKAWSHKLTIPEPFQMTVRESKKKEMNIKSKSEIELENNMLKKALEEEAECQKKFRANPVPASVYLPLYHEIVERNEERRKFVKEKSKEILLASQKPFQFIEREKHKKAVQKLHLSRLPNPEHKAKLFKAKPVPKSIYGESAKERLKEDELYRGIRIHMRAQELLYSSAYPTSTLAGSSRSGRKKSRCLEPKEEIEHKPKINSFVPNFEVLHHKNHKRLLKSKHSKHVTVCEPFRLRTDHISHTDKILKDIEADEEYLKETRWPYKSPRKPSPRDAWDDISPRGGPPSSTPKSTESSRRRQQAIMKSIEDKEKQEEDLKKRTARQKHLKKRIIARAKAFDPLQNMSLLSCSKLKELRKQDVQKTREYFEELGAMKERVNKTPLLLERATKKNACLAAEKQYSKVLRNLGLCEDFVIQKGKSFDLQNHVRANKEEQYTNDEDSSTEGTLELDDLQDNEESDKNGSAHSEIKDQEQDEYSADSDHSDDVI</sequence>
<evidence type="ECO:0000256" key="12">
    <source>
        <dbReference type="SAM" id="MobiDB-lite"/>
    </source>
</evidence>
<keyword evidence="4" id="KW-0963">Cytoplasm</keyword>
<name>A0AAD1RH94_PELCU</name>
<reference evidence="13" key="1">
    <citation type="submission" date="2022-03" db="EMBL/GenBank/DDBJ databases">
        <authorList>
            <person name="Alioto T."/>
            <person name="Alioto T."/>
            <person name="Gomez Garrido J."/>
        </authorList>
    </citation>
    <scope>NUCLEOTIDE SEQUENCE</scope>
</reference>
<feature type="region of interest" description="Disordered" evidence="12">
    <location>
        <begin position="489"/>
        <end position="550"/>
    </location>
</feature>
<keyword evidence="9" id="KW-0966">Cell projection</keyword>
<dbReference type="GO" id="GO:0044782">
    <property type="term" value="P:cilium organization"/>
    <property type="evidence" value="ECO:0007669"/>
    <property type="project" value="TreeGrafter"/>
</dbReference>
<feature type="region of interest" description="Disordered" evidence="12">
    <location>
        <begin position="1"/>
        <end position="69"/>
    </location>
</feature>
<feature type="compositionally biased region" description="Basic and acidic residues" evidence="12">
    <location>
        <begin position="497"/>
        <end position="506"/>
    </location>
</feature>
<dbReference type="Pfam" id="PF10595">
    <property type="entry name" value="FAM161A_B"/>
    <property type="match status" value="1"/>
</dbReference>
<dbReference type="AlphaFoldDB" id="A0AAD1RH94"/>
<comment type="subcellular location">
    <subcellularLocation>
        <location evidence="2">Cytoplasm</location>
        <location evidence="2">Cytoskeleton</location>
        <location evidence="2">Cilium basal body</location>
    </subcellularLocation>
    <subcellularLocation>
        <location evidence="1">Cytoplasm</location>
        <location evidence="1">Cytoskeleton</location>
        <location evidence="1">Microtubule organizing center</location>
        <location evidence="1">Centrosome</location>
        <location evidence="1">Centriole</location>
    </subcellularLocation>
</comment>
<dbReference type="PANTHER" id="PTHR21501">
    <property type="entry name" value="PROTEIN FAM-161"/>
    <property type="match status" value="1"/>
</dbReference>
<dbReference type="PANTHER" id="PTHR21501:SF3">
    <property type="entry name" value="PROTEIN FAM161A"/>
    <property type="match status" value="1"/>
</dbReference>
<evidence type="ECO:0000256" key="7">
    <source>
        <dbReference type="ARBA" id="ARBA00023069"/>
    </source>
</evidence>
<keyword evidence="5" id="KW-0970">Cilium biogenesis/degradation</keyword>
<feature type="compositionally biased region" description="Basic and acidic residues" evidence="12">
    <location>
        <begin position="684"/>
        <end position="697"/>
    </location>
</feature>
<protein>
    <recommendedName>
        <fullName evidence="11">Protein FAM161A</fullName>
    </recommendedName>
</protein>
<dbReference type="GO" id="GO:0036064">
    <property type="term" value="C:ciliary basal body"/>
    <property type="evidence" value="ECO:0007669"/>
    <property type="project" value="TreeGrafter"/>
</dbReference>
<evidence type="ECO:0000256" key="1">
    <source>
        <dbReference type="ARBA" id="ARBA00004114"/>
    </source>
</evidence>